<name>G4RJY7_THETK</name>
<protein>
    <submittedName>
        <fullName evidence="1">CRISPR-associated protein Cas1</fullName>
    </submittedName>
</protein>
<organism evidence="1 2">
    <name type="scientific">Thermoproteus tenax (strain ATCC 35583 / DSM 2078 / JCM 9277 / NBRC 100435 / Kra 1)</name>
    <dbReference type="NCBI Taxonomy" id="768679"/>
    <lineage>
        <taxon>Archaea</taxon>
        <taxon>Thermoproteota</taxon>
        <taxon>Thermoprotei</taxon>
        <taxon>Thermoproteales</taxon>
        <taxon>Thermoproteaceae</taxon>
        <taxon>Thermoproteus</taxon>
    </lineage>
</organism>
<dbReference type="HOGENOM" id="CLU_3412301_0_0_2"/>
<dbReference type="PATRIC" id="fig|768679.9.peg.1260"/>
<gene>
    <name evidence="1" type="ordered locus">TTX_1247</name>
</gene>
<dbReference type="AlphaFoldDB" id="G4RJY7"/>
<reference evidence="1 2" key="1">
    <citation type="journal article" date="2011" name="PLoS ONE">
        <title>The complete genome sequence of Thermoproteus tenax: a physiologically versatile member of the Crenarchaeota.</title>
        <authorList>
            <person name="Siebers B."/>
            <person name="Zaparty M."/>
            <person name="Raddatz G."/>
            <person name="Tjaden B."/>
            <person name="Albers S.V."/>
            <person name="Bell S.D."/>
            <person name="Blombach F."/>
            <person name="Kletzin A."/>
            <person name="Kyrpides N."/>
            <person name="Lanz C."/>
            <person name="Plagens A."/>
            <person name="Rampp M."/>
            <person name="Rosinus A."/>
            <person name="von Jan M."/>
            <person name="Makarova K.S."/>
            <person name="Klenk H.P."/>
            <person name="Schuster S.C."/>
            <person name="Hensel R."/>
        </authorList>
    </citation>
    <scope>NUCLEOTIDE SEQUENCE [LARGE SCALE GENOMIC DNA]</scope>
    <source>
        <strain evidence="2">ATCC 35583 / DSM 2078 / JCM 9277 / NBRC 100435 / Kra 1</strain>
    </source>
</reference>
<dbReference type="Proteomes" id="UP000002654">
    <property type="component" value="Chromosome"/>
</dbReference>
<accession>G4RJY7</accession>
<keyword evidence="2" id="KW-1185">Reference proteome</keyword>
<dbReference type="KEGG" id="ttn:TTX_1247"/>
<evidence type="ECO:0000313" key="2">
    <source>
        <dbReference type="Proteomes" id="UP000002654"/>
    </source>
</evidence>
<sequence length="28" mass="3073">MQVVVASYGVKIRARKGLLLVETKEGAR</sequence>
<evidence type="ECO:0000313" key="1">
    <source>
        <dbReference type="EMBL" id="CCC81882.1"/>
    </source>
</evidence>
<dbReference type="EMBL" id="FN869859">
    <property type="protein sequence ID" value="CCC81882.1"/>
    <property type="molecule type" value="Genomic_DNA"/>
</dbReference>
<proteinExistence type="predicted"/>
<dbReference type="PaxDb" id="768679-TTX_1247"/>